<proteinExistence type="predicted"/>
<protein>
    <recommendedName>
        <fullName evidence="3">Outer membrane protein beta-barrel domain-containing protein</fullName>
    </recommendedName>
</protein>
<sequence length="198" mass="20944">MKKMITAAVVCLGITGGAVSAQAQELSYYAGLGMGAVSVDYKAAGIDQKKSSFGGYANFGADFNEYFAAEMRIGMTGKDKQTYAGAITRTFSSPTFVSILGKLKYPVSSDFDLYMVAGATTARIKGQVTSPGSSLSQTQTKTGLSLGAGFDYKLDNHVSVGSEWVQYMFPVKLSTGSVFAAGSKARMWGITGNVTYHF</sequence>
<dbReference type="RefSeq" id="WP_009850829.1">
    <property type="nucleotide sequence ID" value="NZ_DS022295.1"/>
</dbReference>
<feature type="domain" description="Outer membrane protein beta-barrel" evidence="3">
    <location>
        <begin position="10"/>
        <end position="198"/>
    </location>
</feature>
<dbReference type="STRING" id="314344.AL013_05620"/>
<dbReference type="InParanoid" id="Q0F1U0"/>
<organism evidence="4 5">
    <name type="scientific">Mariprofundus ferrooxydans PV-1</name>
    <dbReference type="NCBI Taxonomy" id="314345"/>
    <lineage>
        <taxon>Bacteria</taxon>
        <taxon>Pseudomonadati</taxon>
        <taxon>Pseudomonadota</taxon>
        <taxon>Candidatius Mariprofundia</taxon>
        <taxon>Mariprofundales</taxon>
        <taxon>Mariprofundaceae</taxon>
        <taxon>Mariprofundus</taxon>
    </lineage>
</organism>
<dbReference type="OrthoDB" id="6115907at2"/>
<name>Q0F1U0_9PROT</name>
<feature type="signal peptide" evidence="2">
    <location>
        <begin position="1"/>
        <end position="23"/>
    </location>
</feature>
<evidence type="ECO:0000256" key="2">
    <source>
        <dbReference type="SAM" id="SignalP"/>
    </source>
</evidence>
<accession>Q0F1U0</accession>
<dbReference type="InterPro" id="IPR011250">
    <property type="entry name" value="OMP/PagP_B-barrel"/>
</dbReference>
<evidence type="ECO:0000313" key="4">
    <source>
        <dbReference type="EMBL" id="EAU55810.1"/>
    </source>
</evidence>
<dbReference type="EMBL" id="AATS01000002">
    <property type="protein sequence ID" value="EAU55810.1"/>
    <property type="molecule type" value="Genomic_DNA"/>
</dbReference>
<evidence type="ECO:0000313" key="5">
    <source>
        <dbReference type="Proteomes" id="UP000005297"/>
    </source>
</evidence>
<keyword evidence="1 2" id="KW-0732">Signal</keyword>
<gene>
    <name evidence="4" type="ORF">SPV1_02642</name>
</gene>
<dbReference type="HOGENOM" id="CLU_1330620_0_0_0"/>
<evidence type="ECO:0000256" key="1">
    <source>
        <dbReference type="ARBA" id="ARBA00022729"/>
    </source>
</evidence>
<dbReference type="InterPro" id="IPR027385">
    <property type="entry name" value="Beta-barrel_OMP"/>
</dbReference>
<dbReference type="Gene3D" id="2.40.160.20">
    <property type="match status" value="1"/>
</dbReference>
<reference evidence="4 5" key="1">
    <citation type="submission" date="2006-09" db="EMBL/GenBank/DDBJ databases">
        <authorList>
            <person name="Emerson D."/>
            <person name="Ferriera S."/>
            <person name="Johnson J."/>
            <person name="Kravitz S."/>
            <person name="Halpern A."/>
            <person name="Remington K."/>
            <person name="Beeson K."/>
            <person name="Tran B."/>
            <person name="Rogers Y.-H."/>
            <person name="Friedman R."/>
            <person name="Venter J.C."/>
        </authorList>
    </citation>
    <scope>NUCLEOTIDE SEQUENCE [LARGE SCALE GENOMIC DNA]</scope>
    <source>
        <strain evidence="4 5">PV-1</strain>
    </source>
</reference>
<comment type="caution">
    <text evidence="4">The sequence shown here is derived from an EMBL/GenBank/DDBJ whole genome shotgun (WGS) entry which is preliminary data.</text>
</comment>
<dbReference type="AlphaFoldDB" id="Q0F1U0"/>
<feature type="chain" id="PRO_5004171332" description="Outer membrane protein beta-barrel domain-containing protein" evidence="2">
    <location>
        <begin position="24"/>
        <end position="198"/>
    </location>
</feature>
<dbReference type="SUPFAM" id="SSF56925">
    <property type="entry name" value="OMPA-like"/>
    <property type="match status" value="1"/>
</dbReference>
<evidence type="ECO:0000259" key="3">
    <source>
        <dbReference type="Pfam" id="PF13505"/>
    </source>
</evidence>
<dbReference type="Pfam" id="PF13505">
    <property type="entry name" value="OMP_b-brl"/>
    <property type="match status" value="1"/>
</dbReference>
<dbReference type="Proteomes" id="UP000005297">
    <property type="component" value="Unassembled WGS sequence"/>
</dbReference>
<keyword evidence="5" id="KW-1185">Reference proteome</keyword>